<evidence type="ECO:0000256" key="2">
    <source>
        <dbReference type="PROSITE-ProRule" id="PRU00169"/>
    </source>
</evidence>
<evidence type="ECO:0000256" key="1">
    <source>
        <dbReference type="ARBA" id="ARBA00022553"/>
    </source>
</evidence>
<name>A0A975C1A8_9CAUL</name>
<evidence type="ECO:0000259" key="4">
    <source>
        <dbReference type="PROSITE" id="PS50110"/>
    </source>
</evidence>
<dbReference type="KEGG" id="bgoe:IFJ75_11700"/>
<keyword evidence="1 2" id="KW-0597">Phosphoprotein</keyword>
<keyword evidence="6" id="KW-1185">Reference proteome</keyword>
<dbReference type="SMART" id="SM00448">
    <property type="entry name" value="REC"/>
    <property type="match status" value="1"/>
</dbReference>
<dbReference type="InterPro" id="IPR011006">
    <property type="entry name" value="CheY-like_superfamily"/>
</dbReference>
<dbReference type="AlphaFoldDB" id="A0A975C1A8"/>
<feature type="domain" description="Response regulatory" evidence="4">
    <location>
        <begin position="6"/>
        <end position="122"/>
    </location>
</feature>
<dbReference type="PROSITE" id="PS50110">
    <property type="entry name" value="RESPONSE_REGULATORY"/>
    <property type="match status" value="1"/>
</dbReference>
<feature type="region of interest" description="Disordered" evidence="3">
    <location>
        <begin position="122"/>
        <end position="145"/>
    </location>
</feature>
<evidence type="ECO:0000313" key="6">
    <source>
        <dbReference type="Proteomes" id="UP000663918"/>
    </source>
</evidence>
<accession>A0A975C1A8</accession>
<dbReference type="GO" id="GO:0000160">
    <property type="term" value="P:phosphorelay signal transduction system"/>
    <property type="evidence" value="ECO:0007669"/>
    <property type="project" value="InterPro"/>
</dbReference>
<dbReference type="Proteomes" id="UP000663918">
    <property type="component" value="Chromosome"/>
</dbReference>
<dbReference type="Pfam" id="PF00072">
    <property type="entry name" value="Response_reg"/>
    <property type="match status" value="1"/>
</dbReference>
<organism evidence="5 6">
    <name type="scientific">Brevundimonas goettingensis</name>
    <dbReference type="NCBI Taxonomy" id="2774190"/>
    <lineage>
        <taxon>Bacteria</taxon>
        <taxon>Pseudomonadati</taxon>
        <taxon>Pseudomonadota</taxon>
        <taxon>Alphaproteobacteria</taxon>
        <taxon>Caulobacterales</taxon>
        <taxon>Caulobacteraceae</taxon>
        <taxon>Brevundimonas</taxon>
    </lineage>
</organism>
<evidence type="ECO:0000256" key="3">
    <source>
        <dbReference type="SAM" id="MobiDB-lite"/>
    </source>
</evidence>
<dbReference type="InterPro" id="IPR001789">
    <property type="entry name" value="Sig_transdc_resp-reg_receiver"/>
</dbReference>
<reference evidence="5" key="1">
    <citation type="submission" date="2020-09" db="EMBL/GenBank/DDBJ databases">
        <title>Brevundimonas sp. LVF2 isolated from a puddle in Goettingen, Germany.</title>
        <authorList>
            <person name="Friedrich I."/>
            <person name="Klassen A."/>
            <person name="Hannes N."/>
            <person name="Schneider D."/>
            <person name="Hertel R."/>
            <person name="Daniel R."/>
        </authorList>
    </citation>
    <scope>NUCLEOTIDE SEQUENCE</scope>
    <source>
        <strain evidence="5">LVF2</strain>
    </source>
</reference>
<protein>
    <submittedName>
        <fullName evidence="5">Response regulator</fullName>
    </submittedName>
</protein>
<dbReference type="RefSeq" id="WP_207868370.1">
    <property type="nucleotide sequence ID" value="NZ_CP062222.1"/>
</dbReference>
<dbReference type="InterPro" id="IPR050595">
    <property type="entry name" value="Bact_response_regulator"/>
</dbReference>
<evidence type="ECO:0000313" key="5">
    <source>
        <dbReference type="EMBL" id="QTC89955.1"/>
    </source>
</evidence>
<sequence>MTDAVRILVVDDSPAIRQVLGGILRAAGCEVVTAEGVRPALRRLRAFEPDVILTDFNMPRLNGEAFVRLVRRDPRLVNLPVFVVSSEDDPGIQKRMEEAGADAWFDKPVDVQGLVRSIRAAVSTPSQQAAPRPRRRASEAFGAAA</sequence>
<gene>
    <name evidence="5" type="ORF">IFJ75_11700</name>
</gene>
<dbReference type="EMBL" id="CP062222">
    <property type="protein sequence ID" value="QTC89955.1"/>
    <property type="molecule type" value="Genomic_DNA"/>
</dbReference>
<dbReference type="PANTHER" id="PTHR44591:SF23">
    <property type="entry name" value="CHEY SUBFAMILY"/>
    <property type="match status" value="1"/>
</dbReference>
<dbReference type="SUPFAM" id="SSF52172">
    <property type="entry name" value="CheY-like"/>
    <property type="match status" value="1"/>
</dbReference>
<dbReference type="Gene3D" id="3.40.50.2300">
    <property type="match status" value="1"/>
</dbReference>
<feature type="modified residue" description="4-aspartylphosphate" evidence="2">
    <location>
        <position position="55"/>
    </location>
</feature>
<proteinExistence type="predicted"/>
<dbReference type="PANTHER" id="PTHR44591">
    <property type="entry name" value="STRESS RESPONSE REGULATOR PROTEIN 1"/>
    <property type="match status" value="1"/>
</dbReference>